<keyword evidence="2" id="KW-0233">DNA recombination</keyword>
<organism evidence="3">
    <name type="scientific">Clostridium symbiosum</name>
    <name type="common">Bacteroides symbiosus</name>
    <dbReference type="NCBI Taxonomy" id="1512"/>
    <lineage>
        <taxon>Bacteria</taxon>
        <taxon>Bacillati</taxon>
        <taxon>Bacillota</taxon>
        <taxon>Clostridia</taxon>
        <taxon>Lachnospirales</taxon>
        <taxon>Lachnospiraceae</taxon>
        <taxon>Otoolea</taxon>
    </lineage>
</organism>
<dbReference type="RefSeq" id="WP_156684237.1">
    <property type="nucleotide sequence ID" value="NZ_CACRUA010000002.1"/>
</dbReference>
<dbReference type="GO" id="GO:0006310">
    <property type="term" value="P:DNA recombination"/>
    <property type="evidence" value="ECO:0007669"/>
    <property type="project" value="UniProtKB-KW"/>
</dbReference>
<name>A0A6N2YN37_CLOSY</name>
<dbReference type="EMBL" id="CACRUA010000002">
    <property type="protein sequence ID" value="VYT67633.1"/>
    <property type="molecule type" value="Genomic_DNA"/>
</dbReference>
<dbReference type="InterPro" id="IPR011010">
    <property type="entry name" value="DNA_brk_join_enz"/>
</dbReference>
<dbReference type="Gene3D" id="1.10.443.10">
    <property type="entry name" value="Intergrase catalytic core"/>
    <property type="match status" value="1"/>
</dbReference>
<reference evidence="3" key="1">
    <citation type="submission" date="2019-11" db="EMBL/GenBank/DDBJ databases">
        <authorList>
            <person name="Feng L."/>
        </authorList>
    </citation>
    <scope>NUCLEOTIDE SEQUENCE</scope>
    <source>
        <strain evidence="3">CsymbiosumLFYP84</strain>
    </source>
</reference>
<keyword evidence="1" id="KW-0238">DNA-binding</keyword>
<evidence type="ECO:0000256" key="1">
    <source>
        <dbReference type="ARBA" id="ARBA00023125"/>
    </source>
</evidence>
<proteinExistence type="predicted"/>
<dbReference type="GO" id="GO:0015074">
    <property type="term" value="P:DNA integration"/>
    <property type="evidence" value="ECO:0007669"/>
    <property type="project" value="InterPro"/>
</dbReference>
<dbReference type="Gene3D" id="1.10.150.130">
    <property type="match status" value="1"/>
</dbReference>
<sequence length="178" mass="21208">MRYDTYLKRGNLADSTIGNYMWTANYFNNHYPELSKANLLDYKDFLIQNYNPLTVNVRIQAMNKYLEYQNKEKLQLKCVKVQQKNFLENVISNADYIYFKRKLKKLENRQLYFAVWFMAATGARVSELIKFKIEHVATGYVDIYGKGGKLRRIYIPEKLQKEAIEWIGTLNRDSARFK</sequence>
<dbReference type="SUPFAM" id="SSF56349">
    <property type="entry name" value="DNA breaking-rejoining enzymes"/>
    <property type="match status" value="1"/>
</dbReference>
<evidence type="ECO:0000256" key="2">
    <source>
        <dbReference type="ARBA" id="ARBA00023172"/>
    </source>
</evidence>
<dbReference type="InterPro" id="IPR010998">
    <property type="entry name" value="Integrase_recombinase_N"/>
</dbReference>
<protein>
    <submittedName>
        <fullName evidence="3">Site-specific tyrosine recombinase XerD</fullName>
    </submittedName>
</protein>
<gene>
    <name evidence="3" type="ORF">CSLFYP84_00300</name>
</gene>
<accession>A0A6N2YN37</accession>
<evidence type="ECO:0000313" key="3">
    <source>
        <dbReference type="EMBL" id="VYT67633.1"/>
    </source>
</evidence>
<dbReference type="AlphaFoldDB" id="A0A6N2YN37"/>
<dbReference type="GO" id="GO:0003677">
    <property type="term" value="F:DNA binding"/>
    <property type="evidence" value="ECO:0007669"/>
    <property type="project" value="UniProtKB-KW"/>
</dbReference>
<dbReference type="InterPro" id="IPR013762">
    <property type="entry name" value="Integrase-like_cat_sf"/>
</dbReference>